<proteinExistence type="predicted"/>
<sequence length="229" mass="26307">AHGCGDPVLDSDNGFWVSKRNRHLSKPLDLKTLSTDFDFEGNLALFDKVVIYMYSMDEDCHHFRKSEEKNYKHYENVINDPTRVTSWTTASARCKLDDATHNLYTASRIATTGKGIKISRCTITKFFSMGIVINIFFAYVYFRFEVMVDELVILTSSLANPVLINRFVQHFSNRACKTVIFGEDSIAVDLPYVRHVSDANDLPDGDGRVSVILMFNLFFFYIYIPKLHK</sequence>
<evidence type="ECO:0000313" key="3">
    <source>
        <dbReference type="WBParaSite" id="SMUV_0000629001-mRNA-1"/>
    </source>
</evidence>
<dbReference type="GO" id="GO:0003729">
    <property type="term" value="F:mRNA binding"/>
    <property type="evidence" value="ECO:0007669"/>
    <property type="project" value="TreeGrafter"/>
</dbReference>
<dbReference type="PANTHER" id="PTHR13612">
    <property type="entry name" value="ENHANCER OF MRNA-DECAPPING PROTEIN 3"/>
    <property type="match status" value="1"/>
</dbReference>
<dbReference type="GO" id="GO:0031087">
    <property type="term" value="P:deadenylation-independent decapping of nuclear-transcribed mRNA"/>
    <property type="evidence" value="ECO:0007669"/>
    <property type="project" value="TreeGrafter"/>
</dbReference>
<feature type="transmembrane region" description="Helical" evidence="1">
    <location>
        <begin position="207"/>
        <end position="224"/>
    </location>
</feature>
<dbReference type="Proteomes" id="UP000046393">
    <property type="component" value="Unplaced"/>
</dbReference>
<dbReference type="PANTHER" id="PTHR13612:SF0">
    <property type="entry name" value="ENHANCER OF MRNA-DECAPPING PROTEIN 3"/>
    <property type="match status" value="1"/>
</dbReference>
<keyword evidence="1" id="KW-0472">Membrane</keyword>
<accession>A0A0N5ANU0</accession>
<keyword evidence="2" id="KW-1185">Reference proteome</keyword>
<keyword evidence="1" id="KW-0812">Transmembrane</keyword>
<dbReference type="GO" id="GO:0000932">
    <property type="term" value="C:P-body"/>
    <property type="evidence" value="ECO:0007669"/>
    <property type="project" value="TreeGrafter"/>
</dbReference>
<dbReference type="GO" id="GO:0033962">
    <property type="term" value="P:P-body assembly"/>
    <property type="evidence" value="ECO:0007669"/>
    <property type="project" value="TreeGrafter"/>
</dbReference>
<organism evidence="2 3">
    <name type="scientific">Syphacia muris</name>
    <dbReference type="NCBI Taxonomy" id="451379"/>
    <lineage>
        <taxon>Eukaryota</taxon>
        <taxon>Metazoa</taxon>
        <taxon>Ecdysozoa</taxon>
        <taxon>Nematoda</taxon>
        <taxon>Chromadorea</taxon>
        <taxon>Rhabditida</taxon>
        <taxon>Spirurina</taxon>
        <taxon>Oxyuridomorpha</taxon>
        <taxon>Oxyuroidea</taxon>
        <taxon>Oxyuridae</taxon>
        <taxon>Syphacia</taxon>
    </lineage>
</organism>
<protein>
    <submittedName>
        <fullName evidence="3">DUF295 domain-containing protein</fullName>
    </submittedName>
</protein>
<reference evidence="3" key="1">
    <citation type="submission" date="2017-02" db="UniProtKB">
        <authorList>
            <consortium name="WormBaseParasite"/>
        </authorList>
    </citation>
    <scope>IDENTIFICATION</scope>
</reference>
<evidence type="ECO:0000313" key="2">
    <source>
        <dbReference type="Proteomes" id="UP000046393"/>
    </source>
</evidence>
<keyword evidence="1" id="KW-1133">Transmembrane helix</keyword>
<name>A0A0N5ANU0_9BILA</name>
<dbReference type="WBParaSite" id="SMUV_0000629001-mRNA-1">
    <property type="protein sequence ID" value="SMUV_0000629001-mRNA-1"/>
    <property type="gene ID" value="SMUV_0000629001"/>
</dbReference>
<evidence type="ECO:0000256" key="1">
    <source>
        <dbReference type="SAM" id="Phobius"/>
    </source>
</evidence>
<dbReference type="AlphaFoldDB" id="A0A0N5ANU0"/>
<feature type="transmembrane region" description="Helical" evidence="1">
    <location>
        <begin position="123"/>
        <end position="142"/>
    </location>
</feature>